<dbReference type="EMBL" id="JACRTF010000001">
    <property type="protein sequence ID" value="MBC8594631.1"/>
    <property type="molecule type" value="Genomic_DNA"/>
</dbReference>
<dbReference type="Pfam" id="PF02622">
    <property type="entry name" value="DUF179"/>
    <property type="match status" value="1"/>
</dbReference>
<gene>
    <name evidence="3" type="ORF">H8744_15585</name>
</gene>
<dbReference type="AlphaFoldDB" id="A0A926IRA0"/>
<comment type="caution">
    <text evidence="3">The sequence shown here is derived from an EMBL/GenBank/DDBJ whole genome shotgun (WGS) entry which is preliminary data.</text>
</comment>
<dbReference type="SUPFAM" id="SSF143456">
    <property type="entry name" value="VC0467-like"/>
    <property type="match status" value="1"/>
</dbReference>
<evidence type="ECO:0000313" key="3">
    <source>
        <dbReference type="EMBL" id="MBC8594631.1"/>
    </source>
</evidence>
<dbReference type="PANTHER" id="PTHR30327:SF1">
    <property type="entry name" value="UPF0301 PROTEIN YQGE"/>
    <property type="match status" value="1"/>
</dbReference>
<proteinExistence type="inferred from homology"/>
<comment type="similarity">
    <text evidence="1 2">Belongs to the UPF0301 (AlgH) family.</text>
</comment>
<dbReference type="Gene3D" id="3.40.1740.10">
    <property type="entry name" value="VC0467-like"/>
    <property type="match status" value="1"/>
</dbReference>
<sequence length="197" mass="22258">MNNINADIFKIQSNNVLPSQGKILISEPFLCDETFGRSVVLLVDHTNEGSMGLIMNKRLPLCLNDVIKEFNYINDIPLYKGGPIGTDTLFYLHTLSDINGALPVGGGLYLNGDFNAIKKYILQGNDISGKIRFFLGYSGWEYEQLIQEIKDNTWIIAKEAPSYLLNEEIKDMWKDALGKLGSKYETWSRFPQIPSLN</sequence>
<dbReference type="PANTHER" id="PTHR30327">
    <property type="entry name" value="UNCHARACTERIZED PROTEIN YQGE"/>
    <property type="match status" value="1"/>
</dbReference>
<accession>A0A926IRA0</accession>
<name>A0A926IRA0_9BACT</name>
<dbReference type="HAMAP" id="MF_00758">
    <property type="entry name" value="UPF0301"/>
    <property type="match status" value="1"/>
</dbReference>
<dbReference type="Proteomes" id="UP000651085">
    <property type="component" value="Unassembled WGS sequence"/>
</dbReference>
<protein>
    <recommendedName>
        <fullName evidence="2">UPF0301 protein H8744_15585</fullName>
    </recommendedName>
</protein>
<keyword evidence="4" id="KW-1185">Reference proteome</keyword>
<evidence type="ECO:0000256" key="1">
    <source>
        <dbReference type="ARBA" id="ARBA00009600"/>
    </source>
</evidence>
<dbReference type="GO" id="GO:0005829">
    <property type="term" value="C:cytosol"/>
    <property type="evidence" value="ECO:0007669"/>
    <property type="project" value="TreeGrafter"/>
</dbReference>
<dbReference type="RefSeq" id="WP_262435722.1">
    <property type="nucleotide sequence ID" value="NZ_JACRTF010000001.1"/>
</dbReference>
<evidence type="ECO:0000313" key="4">
    <source>
        <dbReference type="Proteomes" id="UP000651085"/>
    </source>
</evidence>
<evidence type="ECO:0000256" key="2">
    <source>
        <dbReference type="HAMAP-Rule" id="MF_00758"/>
    </source>
</evidence>
<dbReference type="InterPro" id="IPR003774">
    <property type="entry name" value="AlgH-like"/>
</dbReference>
<organism evidence="3 4">
    <name type="scientific">Jilunia laotingensis</name>
    <dbReference type="NCBI Taxonomy" id="2763675"/>
    <lineage>
        <taxon>Bacteria</taxon>
        <taxon>Pseudomonadati</taxon>
        <taxon>Bacteroidota</taxon>
        <taxon>Bacteroidia</taxon>
        <taxon>Bacteroidales</taxon>
        <taxon>Bacteroidaceae</taxon>
        <taxon>Jilunia</taxon>
    </lineage>
</organism>
<reference evidence="3" key="1">
    <citation type="submission" date="2020-08" db="EMBL/GenBank/DDBJ databases">
        <title>Genome public.</title>
        <authorList>
            <person name="Liu C."/>
            <person name="Sun Q."/>
        </authorList>
    </citation>
    <scope>NUCLEOTIDE SEQUENCE</scope>
    <source>
        <strain evidence="3">N12</strain>
    </source>
</reference>